<feature type="DNA-binding region" description="OmpR/PhoB-type" evidence="3">
    <location>
        <begin position="1"/>
        <end position="96"/>
    </location>
</feature>
<dbReference type="SMART" id="SM00862">
    <property type="entry name" value="Trans_reg_C"/>
    <property type="match status" value="1"/>
</dbReference>
<evidence type="ECO:0000313" key="7">
    <source>
        <dbReference type="Proteomes" id="UP000523007"/>
    </source>
</evidence>
<accession>A0A7W7RFL1</accession>
<dbReference type="InterPro" id="IPR058852">
    <property type="entry name" value="HTH_77"/>
</dbReference>
<sequence>MRFGVLGPLAVWTDEGHAVSIPGAKVRGLLAHLLVGSGDPVSADRLLEELWHGDPPPDGASAVQTAVSRLRRALDRAEPGARKLVESGPSGYRLRAGRDAVDATRFDTLLAAARSAGAPQEAAALLTEALDLWRGPALADYADTAFAAPAIARWADQRAFALEARAEARLALGEHAALIGELDELVRRYPLRERLRAAHMRALYGAGRQAEALESFQQARTVLAGEIGVDPGPELVRLHQAMLEQSPELAAPAAASETVEREPAAPPGNLPAALTDLVGRDTAGGDVRALLSEDRLVTLTGPGGVGKTSLAVAAAGPGDPQGFPDGTWMVELAGLDHALEGVDDAAESVAFSLGVRDDTADERTQSRRTSTDRLARGLRDWRALLVVDNCEHVAGPIGELLTTLLRAAPGLRVLATSREPLGVPGERLYPVAPLDPPTRDALAEVRRSAAVQLFTRRAAASVPDFAVDASNAAAVAEICRRLDGLPLALELAAARLRALSVHELAERLDDRFRLLTAGGTGMPARQRTLRAVIDWSWELLPAAEQAVLRRLSAHANGFTLAAAEAVCAGEGTEPAEVLDILARLVDRSLVVADTAPRGTRYRMLESVTAFARERRTEAGETAAVRERHAHYYADLAEESDRRLRGPKQAEALERLDTEGANLRAALDWAAEQGDADVALRLTGALSWYWYLRGRNSQGHGHLAAALALPGPYRVAPRARAQVWHAVLGLIVDPADHSLMDSASEALALYGRLDEPAGLAEAQVALALLASTAKGTGHGRLPTAESMAESARDAFQRLGDDWGLASALLARGWAGMRRGDLAVANADGHRSHALFREVGDRWGQVRSSALLGVLAEIFGRYEDARLLHGNGLACADDIGLAPTAAEQLVRLGRLALLSRDFAAADRYHEEVLRRAGESSSSVLTYARGGLGMSARRQGNLDRAEEYLGENLAAHTAEDYQAGRASTLAELGFAAEMRGDAAAARALHLDGLAASRATGDPRAVAQALEGIAGADVLDGAPDRAARLLGAASAARSAAGAPQPAAERFDVDRVAAGAVQALGGDRFAAEFHKGERTKLRDAAKEAGGTPDQRDAPGPDPLPASPGGAAL</sequence>
<dbReference type="SUPFAM" id="SSF48452">
    <property type="entry name" value="TPR-like"/>
    <property type="match status" value="3"/>
</dbReference>
<dbReference type="SUPFAM" id="SSF46894">
    <property type="entry name" value="C-terminal effector domain of the bipartite response regulators"/>
    <property type="match status" value="1"/>
</dbReference>
<dbReference type="InterPro" id="IPR027417">
    <property type="entry name" value="P-loop_NTPase"/>
</dbReference>
<evidence type="ECO:0000256" key="4">
    <source>
        <dbReference type="SAM" id="MobiDB-lite"/>
    </source>
</evidence>
<evidence type="ECO:0000313" key="6">
    <source>
        <dbReference type="EMBL" id="MBB4930743.1"/>
    </source>
</evidence>
<dbReference type="Pfam" id="PF25872">
    <property type="entry name" value="HTH_77"/>
    <property type="match status" value="1"/>
</dbReference>
<dbReference type="AlphaFoldDB" id="A0A7W7RFL1"/>
<protein>
    <submittedName>
        <fullName evidence="6">Putative ATPase/DNA-binding SARP family transcriptional activator</fullName>
    </submittedName>
</protein>
<comment type="caution">
    <text evidence="6">The sequence shown here is derived from an EMBL/GenBank/DDBJ whole genome shotgun (WGS) entry which is preliminary data.</text>
</comment>
<gene>
    <name evidence="6" type="ORF">F4561_001563</name>
</gene>
<reference evidence="6 7" key="1">
    <citation type="submission" date="2020-08" db="EMBL/GenBank/DDBJ databases">
        <title>Sequencing the genomes of 1000 actinobacteria strains.</title>
        <authorList>
            <person name="Klenk H.-P."/>
        </authorList>
    </citation>
    <scope>NUCLEOTIDE SEQUENCE [LARGE SCALE GENOMIC DNA]</scope>
    <source>
        <strain evidence="6 7">DSM 102030</strain>
    </source>
</reference>
<comment type="similarity">
    <text evidence="1">Belongs to the AfsR/DnrI/RedD regulatory family.</text>
</comment>
<dbReference type="Gene3D" id="3.40.50.300">
    <property type="entry name" value="P-loop containing nucleotide triphosphate hydrolases"/>
    <property type="match status" value="1"/>
</dbReference>
<dbReference type="SUPFAM" id="SSF52540">
    <property type="entry name" value="P-loop containing nucleoside triphosphate hydrolases"/>
    <property type="match status" value="1"/>
</dbReference>
<evidence type="ECO:0000256" key="2">
    <source>
        <dbReference type="ARBA" id="ARBA00023125"/>
    </source>
</evidence>
<dbReference type="GO" id="GO:0003677">
    <property type="term" value="F:DNA binding"/>
    <property type="evidence" value="ECO:0007669"/>
    <property type="project" value="UniProtKB-UniRule"/>
</dbReference>
<feature type="domain" description="OmpR/PhoB-type" evidence="5">
    <location>
        <begin position="1"/>
        <end position="96"/>
    </location>
</feature>
<evidence type="ECO:0000256" key="1">
    <source>
        <dbReference type="ARBA" id="ARBA00005820"/>
    </source>
</evidence>
<dbReference type="EMBL" id="JACHJT010000001">
    <property type="protein sequence ID" value="MBB4930743.1"/>
    <property type="molecule type" value="Genomic_DNA"/>
</dbReference>
<dbReference type="Gene3D" id="1.25.40.10">
    <property type="entry name" value="Tetratricopeptide repeat domain"/>
    <property type="match status" value="3"/>
</dbReference>
<dbReference type="InterPro" id="IPR001867">
    <property type="entry name" value="OmpR/PhoB-type_DNA-bd"/>
</dbReference>
<dbReference type="InterPro" id="IPR036388">
    <property type="entry name" value="WH-like_DNA-bd_sf"/>
</dbReference>
<feature type="region of interest" description="Disordered" evidence="4">
    <location>
        <begin position="248"/>
        <end position="268"/>
    </location>
</feature>
<dbReference type="InterPro" id="IPR011990">
    <property type="entry name" value="TPR-like_helical_dom_sf"/>
</dbReference>
<dbReference type="Proteomes" id="UP000523007">
    <property type="component" value="Unassembled WGS sequence"/>
</dbReference>
<dbReference type="PRINTS" id="PR00364">
    <property type="entry name" value="DISEASERSIST"/>
</dbReference>
<evidence type="ECO:0000259" key="5">
    <source>
        <dbReference type="PROSITE" id="PS51755"/>
    </source>
</evidence>
<dbReference type="CDD" id="cd15831">
    <property type="entry name" value="BTAD"/>
    <property type="match status" value="1"/>
</dbReference>
<dbReference type="SMART" id="SM01043">
    <property type="entry name" value="BTAD"/>
    <property type="match status" value="1"/>
</dbReference>
<name>A0A7W7RFL1_9ACTN</name>
<dbReference type="InterPro" id="IPR005158">
    <property type="entry name" value="BTAD"/>
</dbReference>
<feature type="region of interest" description="Disordered" evidence="4">
    <location>
        <begin position="1069"/>
        <end position="1107"/>
    </location>
</feature>
<organism evidence="6 7">
    <name type="scientific">Lipingzhangella halophila</name>
    <dbReference type="NCBI Taxonomy" id="1783352"/>
    <lineage>
        <taxon>Bacteria</taxon>
        <taxon>Bacillati</taxon>
        <taxon>Actinomycetota</taxon>
        <taxon>Actinomycetes</taxon>
        <taxon>Streptosporangiales</taxon>
        <taxon>Nocardiopsidaceae</taxon>
        <taxon>Lipingzhangella</taxon>
    </lineage>
</organism>
<keyword evidence="7" id="KW-1185">Reference proteome</keyword>
<dbReference type="GO" id="GO:0006355">
    <property type="term" value="P:regulation of DNA-templated transcription"/>
    <property type="evidence" value="ECO:0007669"/>
    <property type="project" value="InterPro"/>
</dbReference>
<dbReference type="GO" id="GO:0000160">
    <property type="term" value="P:phosphorelay signal transduction system"/>
    <property type="evidence" value="ECO:0007669"/>
    <property type="project" value="InterPro"/>
</dbReference>
<dbReference type="RefSeq" id="WP_184576120.1">
    <property type="nucleotide sequence ID" value="NZ_JACHJT010000001.1"/>
</dbReference>
<dbReference type="PANTHER" id="PTHR47691">
    <property type="entry name" value="REGULATOR-RELATED"/>
    <property type="match status" value="1"/>
</dbReference>
<feature type="compositionally biased region" description="Basic and acidic residues" evidence="4">
    <location>
        <begin position="1069"/>
        <end position="1081"/>
    </location>
</feature>
<evidence type="ECO:0000256" key="3">
    <source>
        <dbReference type="PROSITE-ProRule" id="PRU01091"/>
    </source>
</evidence>
<dbReference type="Pfam" id="PF03704">
    <property type="entry name" value="BTAD"/>
    <property type="match status" value="1"/>
</dbReference>
<dbReference type="PROSITE" id="PS51755">
    <property type="entry name" value="OMPR_PHOB"/>
    <property type="match status" value="1"/>
</dbReference>
<dbReference type="Gene3D" id="1.10.10.10">
    <property type="entry name" value="Winged helix-like DNA-binding domain superfamily/Winged helix DNA-binding domain"/>
    <property type="match status" value="1"/>
</dbReference>
<proteinExistence type="inferred from homology"/>
<dbReference type="Pfam" id="PF00486">
    <property type="entry name" value="Trans_reg_C"/>
    <property type="match status" value="1"/>
</dbReference>
<dbReference type="InterPro" id="IPR016032">
    <property type="entry name" value="Sig_transdc_resp-reg_C-effctor"/>
</dbReference>
<dbReference type="PANTHER" id="PTHR47691:SF3">
    <property type="entry name" value="HTH-TYPE TRANSCRIPTIONAL REGULATOR RV0890C-RELATED"/>
    <property type="match status" value="1"/>
</dbReference>
<keyword evidence="2 3" id="KW-0238">DNA-binding</keyword>